<proteinExistence type="predicted"/>
<feature type="region of interest" description="Disordered" evidence="1">
    <location>
        <begin position="41"/>
        <end position="155"/>
    </location>
</feature>
<name>A0A182FDG8_ANOAL</name>
<keyword evidence="2" id="KW-0732">Signal</keyword>
<dbReference type="GeneID" id="118467699"/>
<feature type="compositionally biased region" description="Basic and acidic residues" evidence="1">
    <location>
        <begin position="63"/>
        <end position="74"/>
    </location>
</feature>
<reference evidence="3 4" key="1">
    <citation type="journal article" date="2017" name="G3 (Bethesda)">
        <title>The Physical Genome Mapping of Anopheles albimanus Corrected Scaffold Misassemblies and Identified Interarm Rearrangements in Genus Anopheles.</title>
        <authorList>
            <person name="Artemov G.N."/>
            <person name="Peery A.N."/>
            <person name="Jiang X."/>
            <person name="Tu Z."/>
            <person name="Stegniy V.N."/>
            <person name="Sharakhova M.V."/>
            <person name="Sharakhov I.V."/>
        </authorList>
    </citation>
    <scope>NUCLEOTIDE SEQUENCE [LARGE SCALE GENOMIC DNA]</scope>
    <source>
        <strain evidence="3 4">ALBI9_A</strain>
    </source>
</reference>
<dbReference type="PANTHER" id="PTHR21398">
    <property type="entry name" value="AGAP007094-PA"/>
    <property type="match status" value="1"/>
</dbReference>
<dbReference type="InterPro" id="IPR006631">
    <property type="entry name" value="DM4_12"/>
</dbReference>
<dbReference type="VEuPathDB" id="VectorBase:AALB004555"/>
<sequence length="471" mass="52362">MEIRWKRCTGMAALVSLALTLIAVSATIRAVRAAEPSPLPLELESAGQGSGLAGIESGTQPDASHDDDHHHFRLPDALITARAAGQPAKRRAQGKETKKYRKKYVSEDDYRKSMPRAEEQQQQQQSGDATADTVDPVAQQTSGTSKSSEPHSRKKRLIWVTDDGRLALPPGTSLTIAPTIALPFVRYPPTGFLSNISISLPITIDFDKLGLTDNQNPLGVLPPLFARSMGQAAGTVLADYVSDYMRVQRRKRSIPSPANANFKITTNRLDGEDEDELAIPQLPAEHKHAFHGGERALLYVVVEDFIANFGLDGRACMLRAICEVHSKSIEKFGLIGEMLKLFFTASASPYSQHLDEYVMAEKVGRGQDGPGECFPYFKDCPRSLFRSAHNFQHKYQEPEQQHSNLDRTTNRSEEHDSDERFGNEIYNDTHEAEYLAREPRASRSRSSSRSSNTKENTIVQLEQHDLAQMAM</sequence>
<dbReference type="SMART" id="SM00718">
    <property type="entry name" value="DM4_12"/>
    <property type="match status" value="1"/>
</dbReference>
<evidence type="ECO:0000256" key="1">
    <source>
        <dbReference type="SAM" id="MobiDB-lite"/>
    </source>
</evidence>
<evidence type="ECO:0000313" key="4">
    <source>
        <dbReference type="Proteomes" id="UP000069272"/>
    </source>
</evidence>
<organism evidence="3 4">
    <name type="scientific">Anopheles albimanus</name>
    <name type="common">New world malaria mosquito</name>
    <dbReference type="NCBI Taxonomy" id="7167"/>
    <lineage>
        <taxon>Eukaryota</taxon>
        <taxon>Metazoa</taxon>
        <taxon>Ecdysozoa</taxon>
        <taxon>Arthropoda</taxon>
        <taxon>Hexapoda</taxon>
        <taxon>Insecta</taxon>
        <taxon>Pterygota</taxon>
        <taxon>Neoptera</taxon>
        <taxon>Endopterygota</taxon>
        <taxon>Diptera</taxon>
        <taxon>Nematocera</taxon>
        <taxon>Culicoidea</taxon>
        <taxon>Culicidae</taxon>
        <taxon>Anophelinae</taxon>
        <taxon>Anopheles</taxon>
    </lineage>
</organism>
<feature type="region of interest" description="Disordered" evidence="1">
    <location>
        <begin position="393"/>
        <end position="471"/>
    </location>
</feature>
<feature type="compositionally biased region" description="Polar residues" evidence="1">
    <location>
        <begin position="138"/>
        <end position="147"/>
    </location>
</feature>
<dbReference type="KEGG" id="aali:118467699"/>
<dbReference type="AlphaFoldDB" id="A0A182FDG8"/>
<feature type="compositionally biased region" description="Basic and acidic residues" evidence="1">
    <location>
        <begin position="394"/>
        <end position="441"/>
    </location>
</feature>
<dbReference type="PANTHER" id="PTHR21398:SF6">
    <property type="entry name" value="AGAP007094-PA"/>
    <property type="match status" value="1"/>
</dbReference>
<feature type="compositionally biased region" description="Basic residues" evidence="1">
    <location>
        <begin position="88"/>
        <end position="103"/>
    </location>
</feature>
<dbReference type="VEuPathDB" id="VectorBase:AALB20_037069"/>
<dbReference type="OrthoDB" id="6339724at2759"/>
<evidence type="ECO:0000256" key="2">
    <source>
        <dbReference type="SAM" id="SignalP"/>
    </source>
</evidence>
<dbReference type="RefSeq" id="XP_035794376.1">
    <property type="nucleotide sequence ID" value="XM_035938483.1"/>
</dbReference>
<feature type="signal peptide" evidence="2">
    <location>
        <begin position="1"/>
        <end position="33"/>
    </location>
</feature>
<dbReference type="STRING" id="7167.A0A182FDG8"/>
<feature type="chain" id="PRO_5043949265" evidence="2">
    <location>
        <begin position="34"/>
        <end position="471"/>
    </location>
</feature>
<accession>A0A182FDG8</accession>
<dbReference type="Pfam" id="PF07841">
    <property type="entry name" value="DM4_12"/>
    <property type="match status" value="1"/>
</dbReference>
<dbReference type="EnsemblMetazoa" id="AALB004555-RA">
    <property type="protein sequence ID" value="AALB004555-PA"/>
    <property type="gene ID" value="AALB004555"/>
</dbReference>
<keyword evidence="4" id="KW-1185">Reference proteome</keyword>
<feature type="compositionally biased region" description="Basic and acidic residues" evidence="1">
    <location>
        <begin position="104"/>
        <end position="119"/>
    </location>
</feature>
<dbReference type="Proteomes" id="UP000069272">
    <property type="component" value="Chromosome 3L"/>
</dbReference>
<protein>
    <submittedName>
        <fullName evidence="3">Uncharacterized protein</fullName>
    </submittedName>
</protein>
<evidence type="ECO:0000313" key="3">
    <source>
        <dbReference type="EnsemblMetazoa" id="AALB004555-PA"/>
    </source>
</evidence>
<reference evidence="3" key="2">
    <citation type="submission" date="2022-08" db="UniProtKB">
        <authorList>
            <consortium name="EnsemblMetazoa"/>
        </authorList>
    </citation>
    <scope>IDENTIFICATION</scope>
    <source>
        <strain evidence="3">STECLA/ALBI9_A</strain>
    </source>
</reference>